<evidence type="ECO:0000256" key="9">
    <source>
        <dbReference type="ARBA" id="ARBA00022691"/>
    </source>
</evidence>
<evidence type="ECO:0000256" key="14">
    <source>
        <dbReference type="ARBA" id="ARBA00023242"/>
    </source>
</evidence>
<keyword evidence="24" id="KW-1185">Reference proteome</keyword>
<dbReference type="GO" id="GO:0106335">
    <property type="term" value="F:tRNA (5-carboxymethyluridine(34)-5-O)-methyltransferase activity"/>
    <property type="evidence" value="ECO:0007669"/>
    <property type="project" value="UniProtKB-EC"/>
</dbReference>
<dbReference type="GO" id="GO:0005737">
    <property type="term" value="C:cytoplasm"/>
    <property type="evidence" value="ECO:0007669"/>
    <property type="project" value="UniProtKB-SubCell"/>
</dbReference>
<comment type="function">
    <text evidence="17">Catalyzes the methylation of 5-carboxymethyl uridine to 5-methylcarboxymethyl uridine at the wobble position of the anticodon loop in tRNA via its methyltransferase domain. Catalyzes the last step in the formation of 5-methylcarboxymethyl uridine at the wobble position of the anticodon loop in target tRNA. Has a preference for tRNA(Arg) and tRNA(Glu), and does not bind tRNA(Lys). Binds tRNA and catalyzes the iron and alpha-ketoglutarate dependent hydroxylation of 5-methylcarboxymethyl uridine at the wobble position of the anticodon loop in tRNA via its dioxygenase domain, giving rise to 5-(S)-methoxycarbonylhydroxymethyluridine; has a preference for tRNA(Gly). Required for normal survival after DNA damage. May inhibit apoptosis and promote cell survival and angiogenesis.</text>
</comment>
<dbReference type="InterPro" id="IPR000504">
    <property type="entry name" value="RRM_dom"/>
</dbReference>
<dbReference type="InterPro" id="IPR013216">
    <property type="entry name" value="Methyltransf_11"/>
</dbReference>
<evidence type="ECO:0000259" key="22">
    <source>
        <dbReference type="PROSITE" id="PS51471"/>
    </source>
</evidence>
<dbReference type="PANTHER" id="PTHR13069">
    <property type="entry name" value="ALKYLATED DNA REPAIR PROTEIN ALKB HOMOLOG 8"/>
    <property type="match status" value="1"/>
</dbReference>
<dbReference type="InterPro" id="IPR005123">
    <property type="entry name" value="Oxoglu/Fe-dep_dioxygenase_dom"/>
</dbReference>
<keyword evidence="10" id="KW-0479">Metal-binding</keyword>
<evidence type="ECO:0000256" key="3">
    <source>
        <dbReference type="ARBA" id="ARBA00004496"/>
    </source>
</evidence>
<dbReference type="GO" id="GO:0008757">
    <property type="term" value="F:S-adenosylmethionine-dependent methyltransferase activity"/>
    <property type="evidence" value="ECO:0007669"/>
    <property type="project" value="InterPro"/>
</dbReference>
<evidence type="ECO:0000256" key="8">
    <source>
        <dbReference type="ARBA" id="ARBA00022679"/>
    </source>
</evidence>
<keyword evidence="9" id="KW-0949">S-adenosyl-L-methionine</keyword>
<feature type="domain" description="RRM" evidence="21">
    <location>
        <begin position="34"/>
        <end position="109"/>
    </location>
</feature>
<dbReference type="CDD" id="cd02440">
    <property type="entry name" value="AdoMet_MTases"/>
    <property type="match status" value="1"/>
</dbReference>
<comment type="caution">
    <text evidence="23">The sequence shown here is derived from an EMBL/GenBank/DDBJ whole genome shotgun (WGS) entry which is preliminary data.</text>
</comment>
<dbReference type="GO" id="GO:0046872">
    <property type="term" value="F:metal ion binding"/>
    <property type="evidence" value="ECO:0007669"/>
    <property type="project" value="UniProtKB-KW"/>
</dbReference>
<evidence type="ECO:0000256" key="12">
    <source>
        <dbReference type="ARBA" id="ARBA00022884"/>
    </source>
</evidence>
<protein>
    <recommendedName>
        <fullName evidence="5">tRNA (carboxymethyluridine(34)-5-O)-methyltransferase</fullName>
        <ecNumber evidence="5">2.1.1.229</ecNumber>
    </recommendedName>
    <alternativeName>
        <fullName evidence="18">Alkylated DNA repair protein alkB homolog 8</fullName>
    </alternativeName>
    <alternativeName>
        <fullName evidence="19">S-adenosyl-L-methionine-dependent tRNA methyltransferase ALKBH8</fullName>
    </alternativeName>
</protein>
<keyword evidence="15" id="KW-0511">Multifunctional enzyme</keyword>
<dbReference type="Gene3D" id="3.40.50.150">
    <property type="entry name" value="Vaccinia Virus protein VP39"/>
    <property type="match status" value="1"/>
</dbReference>
<evidence type="ECO:0000256" key="5">
    <source>
        <dbReference type="ARBA" id="ARBA00012808"/>
    </source>
</evidence>
<evidence type="ECO:0000256" key="15">
    <source>
        <dbReference type="ARBA" id="ARBA00023268"/>
    </source>
</evidence>
<comment type="catalytic activity">
    <reaction evidence="16">
        <text>5-(carboxymethyl)uridine(34) in tRNA + S-adenosyl-L-methionine = 5-(2-methoxy-2-oxoethyl)uridine(34) in tRNA + S-adenosyl-L-homocysteine</text>
        <dbReference type="Rhea" id="RHEA:43208"/>
        <dbReference type="Rhea" id="RHEA-COMP:10407"/>
        <dbReference type="Rhea" id="RHEA-COMP:10408"/>
        <dbReference type="ChEBI" id="CHEBI:57856"/>
        <dbReference type="ChEBI" id="CHEBI:59789"/>
        <dbReference type="ChEBI" id="CHEBI:74851"/>
        <dbReference type="ChEBI" id="CHEBI:74882"/>
        <dbReference type="EC" id="2.1.1.229"/>
    </reaction>
</comment>
<dbReference type="SMART" id="SM00360">
    <property type="entry name" value="RRM"/>
    <property type="match status" value="1"/>
</dbReference>
<name>A0AAV2AKC7_9ARAC</name>
<keyword evidence="14" id="KW-0539">Nucleus</keyword>
<dbReference type="InterPro" id="IPR034256">
    <property type="entry name" value="ALKBH8_RRM"/>
</dbReference>
<evidence type="ECO:0000256" key="4">
    <source>
        <dbReference type="ARBA" id="ARBA00007879"/>
    </source>
</evidence>
<dbReference type="InterPro" id="IPR029063">
    <property type="entry name" value="SAM-dependent_MTases_sf"/>
</dbReference>
<dbReference type="Gene3D" id="3.30.70.330">
    <property type="match status" value="1"/>
</dbReference>
<comment type="cofactor">
    <cofactor evidence="1">
        <name>Fe(2+)</name>
        <dbReference type="ChEBI" id="CHEBI:29033"/>
    </cofactor>
</comment>
<dbReference type="GO" id="GO:0005634">
    <property type="term" value="C:nucleus"/>
    <property type="evidence" value="ECO:0007669"/>
    <property type="project" value="UniProtKB-SubCell"/>
</dbReference>
<dbReference type="SUPFAM" id="SSF51197">
    <property type="entry name" value="Clavaminate synthase-like"/>
    <property type="match status" value="1"/>
</dbReference>
<evidence type="ECO:0000313" key="23">
    <source>
        <dbReference type="EMBL" id="CAL1284454.1"/>
    </source>
</evidence>
<evidence type="ECO:0000256" key="16">
    <source>
        <dbReference type="ARBA" id="ARBA00034996"/>
    </source>
</evidence>
<feature type="domain" description="Fe2OG dioxygenase" evidence="22">
    <location>
        <begin position="206"/>
        <end position="335"/>
    </location>
</feature>
<evidence type="ECO:0000256" key="10">
    <source>
        <dbReference type="ARBA" id="ARBA00022723"/>
    </source>
</evidence>
<evidence type="ECO:0000256" key="6">
    <source>
        <dbReference type="ARBA" id="ARBA00022490"/>
    </source>
</evidence>
<keyword evidence="6" id="KW-0963">Cytoplasm</keyword>
<organism evidence="23 24">
    <name type="scientific">Larinioides sclopetarius</name>
    <dbReference type="NCBI Taxonomy" id="280406"/>
    <lineage>
        <taxon>Eukaryota</taxon>
        <taxon>Metazoa</taxon>
        <taxon>Ecdysozoa</taxon>
        <taxon>Arthropoda</taxon>
        <taxon>Chelicerata</taxon>
        <taxon>Arachnida</taxon>
        <taxon>Araneae</taxon>
        <taxon>Araneomorphae</taxon>
        <taxon>Entelegynae</taxon>
        <taxon>Araneoidea</taxon>
        <taxon>Araneidae</taxon>
        <taxon>Larinioides</taxon>
    </lineage>
</organism>
<accession>A0AAV2AKC7</accession>
<dbReference type="InterPro" id="IPR051422">
    <property type="entry name" value="AlkB_tRNA_MeTrf/Diox"/>
</dbReference>
<dbReference type="InterPro" id="IPR035979">
    <property type="entry name" value="RBD_domain_sf"/>
</dbReference>
<evidence type="ECO:0000256" key="20">
    <source>
        <dbReference type="PROSITE-ProRule" id="PRU00176"/>
    </source>
</evidence>
<evidence type="ECO:0000256" key="17">
    <source>
        <dbReference type="ARBA" id="ARBA00045506"/>
    </source>
</evidence>
<keyword evidence="13" id="KW-0408">Iron</keyword>
<evidence type="ECO:0000256" key="19">
    <source>
        <dbReference type="ARBA" id="ARBA00049802"/>
    </source>
</evidence>
<dbReference type="EC" id="2.1.1.229" evidence="5"/>
<evidence type="ECO:0000256" key="11">
    <source>
        <dbReference type="ARBA" id="ARBA00022833"/>
    </source>
</evidence>
<dbReference type="Proteomes" id="UP001497382">
    <property type="component" value="Unassembled WGS sequence"/>
</dbReference>
<evidence type="ECO:0000313" key="24">
    <source>
        <dbReference type="Proteomes" id="UP001497382"/>
    </source>
</evidence>
<keyword evidence="12 20" id="KW-0694">RNA-binding</keyword>
<comment type="subcellular location">
    <subcellularLocation>
        <location evidence="3">Cytoplasm</location>
    </subcellularLocation>
    <subcellularLocation>
        <location evidence="2">Nucleus</location>
    </subcellularLocation>
</comment>
<evidence type="ECO:0000256" key="18">
    <source>
        <dbReference type="ARBA" id="ARBA00049786"/>
    </source>
</evidence>
<dbReference type="GO" id="GO:0002098">
    <property type="term" value="P:tRNA wobble uridine modification"/>
    <property type="evidence" value="ECO:0007669"/>
    <property type="project" value="TreeGrafter"/>
</dbReference>
<dbReference type="SUPFAM" id="SSF53335">
    <property type="entry name" value="S-adenosyl-L-methionine-dependent methyltransferases"/>
    <property type="match status" value="1"/>
</dbReference>
<keyword evidence="7" id="KW-0489">Methyltransferase</keyword>
<dbReference type="GO" id="GO:0000049">
    <property type="term" value="F:tRNA binding"/>
    <property type="evidence" value="ECO:0007669"/>
    <property type="project" value="TreeGrafter"/>
</dbReference>
<dbReference type="InterPro" id="IPR012677">
    <property type="entry name" value="Nucleotide-bd_a/b_plait_sf"/>
</dbReference>
<sequence>MDERLKKKIARKTKRCEDILIKHRNIRTSKEVTNSLFIGNGGLGCGLDREFLLDVFRPYGCIENIVLLPGEPYAFLTFSQVEEAKNAFKGVNGQKLNSGFIFYMSYISSIDIPPVNCAENSLPPGLVLLENFVNEEEEKALLSSITFDDVTGDKAVLKHRKVKHYGYEFIYGANNVDKNRCLDEKIPDVCIPHLERIVALGYLPRIPDQLTVNHYLPGQGIPPHIDTHSAFEDGLVSITLGSQVVMDFYAPGKESIPVLLPRRSALIMLGESRYLWKHGRWPTLCMSHISKDTCCNFSCITPRKTDVIPSYDGGRSTLTLCQRATRVSLTFRLIRKGDCQCEFPDQCDSQKSNVPDLKDVVSNEKAQELENKYVNQVYEVIADHFSNTRYKPWPKVASFLRDVPPGSVVLDVGCGNGKNLKLTSGCFEMGCDASYNLVQLCSKRNVEAVVADCLALPFRSESIDFAICIAVIHHMSTEARRLKAIEEIMRVLTPKGKSLIYVWAFEQGVSKYIKPQSEIASEDISQKEADSITVCDSACLPVHKNRTGFKQQDILVPWTKVSKDSPNTQKVHRYYHVFKQGELESLVLKCGGKIVSSYYDEGNWCTVIEK</sequence>
<comment type="similarity">
    <text evidence="4">Belongs to the alkB family.</text>
</comment>
<dbReference type="InterPro" id="IPR037151">
    <property type="entry name" value="AlkB-like_sf"/>
</dbReference>
<dbReference type="Gene3D" id="2.60.120.590">
    <property type="entry name" value="Alpha-ketoglutarate-dependent dioxygenase AlkB-like"/>
    <property type="match status" value="1"/>
</dbReference>
<dbReference type="PROSITE" id="PS50102">
    <property type="entry name" value="RRM"/>
    <property type="match status" value="1"/>
</dbReference>
<proteinExistence type="inferred from homology"/>
<dbReference type="InterPro" id="IPR027450">
    <property type="entry name" value="AlkB-like"/>
</dbReference>
<dbReference type="CDD" id="cd12431">
    <property type="entry name" value="RRM_ALKBH8"/>
    <property type="match status" value="1"/>
</dbReference>
<dbReference type="EMBL" id="CAXIEN010000179">
    <property type="protein sequence ID" value="CAL1284454.1"/>
    <property type="molecule type" value="Genomic_DNA"/>
</dbReference>
<evidence type="ECO:0000259" key="21">
    <source>
        <dbReference type="PROSITE" id="PS50102"/>
    </source>
</evidence>
<reference evidence="23 24" key="1">
    <citation type="submission" date="2024-04" db="EMBL/GenBank/DDBJ databases">
        <authorList>
            <person name="Rising A."/>
            <person name="Reimegard J."/>
            <person name="Sonavane S."/>
            <person name="Akerstrom W."/>
            <person name="Nylinder S."/>
            <person name="Hedman E."/>
            <person name="Kallberg Y."/>
        </authorList>
    </citation>
    <scope>NUCLEOTIDE SEQUENCE [LARGE SCALE GENOMIC DNA]</scope>
</reference>
<dbReference type="SUPFAM" id="SSF54928">
    <property type="entry name" value="RNA-binding domain, RBD"/>
    <property type="match status" value="1"/>
</dbReference>
<evidence type="ECO:0000256" key="1">
    <source>
        <dbReference type="ARBA" id="ARBA00001954"/>
    </source>
</evidence>
<dbReference type="GO" id="GO:0030488">
    <property type="term" value="P:tRNA methylation"/>
    <property type="evidence" value="ECO:0007669"/>
    <property type="project" value="TreeGrafter"/>
</dbReference>
<dbReference type="Pfam" id="PF08241">
    <property type="entry name" value="Methyltransf_11"/>
    <property type="match status" value="1"/>
</dbReference>
<dbReference type="PANTHER" id="PTHR13069:SF21">
    <property type="entry name" value="ALKYLATED DNA REPAIR PROTEIN ALKB HOMOLOG 8"/>
    <property type="match status" value="1"/>
</dbReference>
<evidence type="ECO:0000256" key="7">
    <source>
        <dbReference type="ARBA" id="ARBA00022603"/>
    </source>
</evidence>
<evidence type="ECO:0000256" key="2">
    <source>
        <dbReference type="ARBA" id="ARBA00004123"/>
    </source>
</evidence>
<dbReference type="Pfam" id="PF13532">
    <property type="entry name" value="2OG-FeII_Oxy_2"/>
    <property type="match status" value="1"/>
</dbReference>
<dbReference type="Pfam" id="PF00076">
    <property type="entry name" value="RRM_1"/>
    <property type="match status" value="1"/>
</dbReference>
<dbReference type="PROSITE" id="PS51471">
    <property type="entry name" value="FE2OG_OXY"/>
    <property type="match status" value="1"/>
</dbReference>
<keyword evidence="8" id="KW-0808">Transferase</keyword>
<evidence type="ECO:0000256" key="13">
    <source>
        <dbReference type="ARBA" id="ARBA00023004"/>
    </source>
</evidence>
<keyword evidence="11" id="KW-0862">Zinc</keyword>
<gene>
    <name evidence="23" type="ORF">LARSCL_LOCUS13155</name>
</gene>
<dbReference type="AlphaFoldDB" id="A0AAV2AKC7"/>